<evidence type="ECO:0000313" key="2">
    <source>
        <dbReference type="Proteomes" id="UP001060085"/>
    </source>
</evidence>
<keyword evidence="2" id="KW-1185">Reference proteome</keyword>
<name>A0ACC0AIM8_CATRO</name>
<proteinExistence type="predicted"/>
<gene>
    <name evidence="1" type="ORF">M9H77_29262</name>
</gene>
<accession>A0ACC0AIM8</accession>
<comment type="caution">
    <text evidence="1">The sequence shown here is derived from an EMBL/GenBank/DDBJ whole genome shotgun (WGS) entry which is preliminary data.</text>
</comment>
<dbReference type="EMBL" id="CM044706">
    <property type="protein sequence ID" value="KAI5660469.1"/>
    <property type="molecule type" value="Genomic_DNA"/>
</dbReference>
<organism evidence="1 2">
    <name type="scientific">Catharanthus roseus</name>
    <name type="common">Madagascar periwinkle</name>
    <name type="synonym">Vinca rosea</name>
    <dbReference type="NCBI Taxonomy" id="4058"/>
    <lineage>
        <taxon>Eukaryota</taxon>
        <taxon>Viridiplantae</taxon>
        <taxon>Streptophyta</taxon>
        <taxon>Embryophyta</taxon>
        <taxon>Tracheophyta</taxon>
        <taxon>Spermatophyta</taxon>
        <taxon>Magnoliopsida</taxon>
        <taxon>eudicotyledons</taxon>
        <taxon>Gunneridae</taxon>
        <taxon>Pentapetalae</taxon>
        <taxon>asterids</taxon>
        <taxon>lamiids</taxon>
        <taxon>Gentianales</taxon>
        <taxon>Apocynaceae</taxon>
        <taxon>Rauvolfioideae</taxon>
        <taxon>Vinceae</taxon>
        <taxon>Catharanthinae</taxon>
        <taxon>Catharanthus</taxon>
    </lineage>
</organism>
<reference evidence="2" key="1">
    <citation type="journal article" date="2023" name="Nat. Plants">
        <title>Single-cell RNA sequencing provides a high-resolution roadmap for understanding the multicellular compartmentation of specialized metabolism.</title>
        <authorList>
            <person name="Sun S."/>
            <person name="Shen X."/>
            <person name="Li Y."/>
            <person name="Li Y."/>
            <person name="Wang S."/>
            <person name="Li R."/>
            <person name="Zhang H."/>
            <person name="Shen G."/>
            <person name="Guo B."/>
            <person name="Wei J."/>
            <person name="Xu J."/>
            <person name="St-Pierre B."/>
            <person name="Chen S."/>
            <person name="Sun C."/>
        </authorList>
    </citation>
    <scope>NUCLEOTIDE SEQUENCE [LARGE SCALE GENOMIC DNA]</scope>
</reference>
<dbReference type="Proteomes" id="UP001060085">
    <property type="component" value="Linkage Group LG06"/>
</dbReference>
<protein>
    <submittedName>
        <fullName evidence="1">Uncharacterized protein</fullName>
    </submittedName>
</protein>
<evidence type="ECO:0000313" key="1">
    <source>
        <dbReference type="EMBL" id="KAI5660469.1"/>
    </source>
</evidence>
<sequence>MTEEMDEVSLNSEPVYDDEAEEFEIDGDCAMTEFIGQSGVLQGENPLPPAVGMEFETYEDVYYFYNCYAKQQGFGVRVSNTWYRKSRERYRAKLSCSSAGFKKKSEANRPRPETRTGCPAMIKFRLMENKRWRIIEVELEHNHLISPSGGKSYKSHRKLGPGSKRCLQIDCPEELSKLYTNNIFIKFQEQVQGMYSCFSTRQICIDGSVISYLVKEHTEAVNNHRRETKDYEVMYNTADAEIICVCGMFNLKGYLCRHSLCVLKQNGLEEIPSQYILSRWRKDVHRSYVFDQSFNDIDINNPVHRYDNLYKCILNVVEQGRKSHDRYAFTLQALDEIMNKFRLEKSDQSS</sequence>